<keyword evidence="1 4" id="KW-0645">Protease</keyword>
<dbReference type="InterPro" id="IPR038765">
    <property type="entry name" value="Papain-like_cys_pep_sf"/>
</dbReference>
<feature type="compositionally biased region" description="Polar residues" evidence="5">
    <location>
        <begin position="117"/>
        <end position="133"/>
    </location>
</feature>
<evidence type="ECO:0000313" key="8">
    <source>
        <dbReference type="Proteomes" id="UP000324800"/>
    </source>
</evidence>
<protein>
    <submittedName>
        <fullName evidence="7">Putative MIT domain protein</fullName>
    </submittedName>
</protein>
<dbReference type="Gene3D" id="3.90.70.10">
    <property type="entry name" value="Cysteine proteinases"/>
    <property type="match status" value="1"/>
</dbReference>
<feature type="compositionally biased region" description="Acidic residues" evidence="5">
    <location>
        <begin position="12"/>
        <end position="22"/>
    </location>
</feature>
<feature type="active site" evidence="4">
    <location>
        <position position="189"/>
    </location>
</feature>
<dbReference type="EMBL" id="SNRW01000751">
    <property type="protein sequence ID" value="KAA6399447.1"/>
    <property type="molecule type" value="Genomic_DNA"/>
</dbReference>
<dbReference type="SMART" id="SM00230">
    <property type="entry name" value="CysPc"/>
    <property type="match status" value="1"/>
</dbReference>
<dbReference type="GO" id="GO:0004198">
    <property type="term" value="F:calcium-dependent cysteine-type endopeptidase activity"/>
    <property type="evidence" value="ECO:0007669"/>
    <property type="project" value="InterPro"/>
</dbReference>
<sequence>MGCCGSKVPIYDSDEVNEDDTDDIKPHSFGMASEKINTESIDDQNENTSCEDNKSRSNQSSNQNEVELEDELPSSTVDIITNGQNVFRIVYAGAEVTSFEQEAARVVEASSNFHNRTFPTWDSKNPPSLSQSRDPCYSPESKYRVDTLKREKNVQILRPHEIFDVDPSELHIFGQSDWSCVQQAQIGDCQYISSLITMRYMEDRLGVQILKNKLFPQINGTSAYNPNGQYRLRVHVNGTWRISEINDELPCHQLAEWQKPDHKPRQLAASHSSNPGELWVSLLEKAYLHVVGDDYDSSSVNGSDAIFALARWIPDGNFDLPLIYESDREFEKLESRLNNNEVMTLISIMAGTFSEQEGERLGLVQHHAYALLRVVKVGNKKLFLIRNPHRGKVQTGQLSNWDQQGWTPELRRTTGFKPVTSEEEAKKEGLFWMLQEDCEKYFKQGSLCWNPSFFSYSKEFHFTWQPDDYQLTNSTMNYRYAPQFLFKRTSRTQMLKIVINRHYQHDVPVSKDFPKEKKKEEKSQKEEQISVTMYFLKHGRKVKKQTNTGKEIIKIIGDPNFEPSTPRMYSIDPNIITVSAGSSHIKVLNVGIRDQDDLYEKLKKDQKDDPTMEEEFADFVGYFTAVMRLYEIPKRTQNELRFSVYVFSNEPIQCSRIPVHVPEERTIISLWPSKPMMRFGVQDINTVKVGSATLAQWIDKQFLRRKSGLVNVSAPIASKNKLMQFFTDDNGQKDEGLFEIFQRATQSIFSPQYIFTLIPYSNAKNFGSELILQGEWSNQKPIGNAECKVEAFIDYKVLASDFPHIINAGDQSKETENNQFIERLHILPLKRDWVKKWSASERILLEAPNKGPGNQFTIQIAPFLDFRLWDIRDEHKISYIPPAGYQCNVENILAPWQSMKHEVSFNGVIHRKPRRSIDDYNFTHNYEIMRVPSKTDIFILFIVISESDWKFSSNPQFKLHQIGNTIEDYGIDERQTMDESAAAKIQRMLDSQEDCKDKLVWNFDSVNKEEKMTNYEIRRIKKSEEEHRIIRAQKEAKKEEEKEKKRKEWEQKKKNNKSLEGDDDLDDEPFVYIDESPIDEEKDVDFYDWKKVTLGWKYGACSLTSGSDYIFDISAQGPDPVKFWCFVWTECPAELLSLGNTIQDPSAIPNLSTFPILNPYQNWVRDIWPTRPTIQNLKKAVRLNIDGVQTVMLNKSVPTNRINNVIDKKELIQLLGSQDKALLYYLGTVQLFGPLYDIICYPKENAQEFKSNVQIKVKFDGGVKGMIIPTPLLKENQQQIVQSGEKGLQPEHIKLPNRNAPITLYPNWSRASEKSINEDFEKSGTDQNVDVCKHVMRVFPFMEFESINSKDTFTIKYTSPDGYYANVERVQSPWEDLAYECVWEDTVFDTSPEQLQNSDYYKYRFCIIRTSKPTDIFIQILTFCRSQYRYMRQPSFKVSKFDEKKYTLQDIRTKLEKLKKDQVNMIVNNKDPIFYSDDKCLSESTAWNYKDESGNDVKMCFPCAQSRLPEAGDYLLEFKLQGPDILTLIGFIWTDNCPVEVFYLAKQ</sequence>
<dbReference type="PROSITE" id="PS50203">
    <property type="entry name" value="CALPAIN_CAT"/>
    <property type="match status" value="1"/>
</dbReference>
<accession>A0A5J4WWM6</accession>
<evidence type="ECO:0000259" key="6">
    <source>
        <dbReference type="PROSITE" id="PS50203"/>
    </source>
</evidence>
<dbReference type="OrthoDB" id="167576at2759"/>
<feature type="region of interest" description="Disordered" evidence="5">
    <location>
        <begin position="117"/>
        <end position="138"/>
    </location>
</feature>
<proteinExistence type="predicted"/>
<evidence type="ECO:0000256" key="5">
    <source>
        <dbReference type="SAM" id="MobiDB-lite"/>
    </source>
</evidence>
<dbReference type="InterPro" id="IPR001300">
    <property type="entry name" value="Peptidase_C2_calpain_cat"/>
</dbReference>
<organism evidence="7 8">
    <name type="scientific">Streblomastix strix</name>
    <dbReference type="NCBI Taxonomy" id="222440"/>
    <lineage>
        <taxon>Eukaryota</taxon>
        <taxon>Metamonada</taxon>
        <taxon>Preaxostyla</taxon>
        <taxon>Oxymonadida</taxon>
        <taxon>Streblomastigidae</taxon>
        <taxon>Streblomastix</taxon>
    </lineage>
</organism>
<evidence type="ECO:0000256" key="3">
    <source>
        <dbReference type="ARBA" id="ARBA00022807"/>
    </source>
</evidence>
<keyword evidence="2 4" id="KW-0378">Hydrolase</keyword>
<dbReference type="SUPFAM" id="SSF54001">
    <property type="entry name" value="Cysteine proteinases"/>
    <property type="match status" value="1"/>
</dbReference>
<reference evidence="7 8" key="1">
    <citation type="submission" date="2019-03" db="EMBL/GenBank/DDBJ databases">
        <title>Single cell metagenomics reveals metabolic interactions within the superorganism composed of flagellate Streblomastix strix and complex community of Bacteroidetes bacteria on its surface.</title>
        <authorList>
            <person name="Treitli S.C."/>
            <person name="Kolisko M."/>
            <person name="Husnik F."/>
            <person name="Keeling P."/>
            <person name="Hampl V."/>
        </authorList>
    </citation>
    <scope>NUCLEOTIDE SEQUENCE [LARGE SCALE GENOMIC DNA]</scope>
    <source>
        <strain evidence="7">ST1C</strain>
    </source>
</reference>
<evidence type="ECO:0000256" key="4">
    <source>
        <dbReference type="PROSITE-ProRule" id="PRU00239"/>
    </source>
</evidence>
<dbReference type="PANTHER" id="PTHR46143:SF1">
    <property type="entry name" value="CALPAIN-7"/>
    <property type="match status" value="1"/>
</dbReference>
<feature type="domain" description="Calpain catalytic" evidence="6">
    <location>
        <begin position="112"/>
        <end position="451"/>
    </location>
</feature>
<evidence type="ECO:0000313" key="7">
    <source>
        <dbReference type="EMBL" id="KAA6399447.1"/>
    </source>
</evidence>
<feature type="region of interest" description="Disordered" evidence="5">
    <location>
        <begin position="1"/>
        <end position="71"/>
    </location>
</feature>
<evidence type="ECO:0000256" key="2">
    <source>
        <dbReference type="ARBA" id="ARBA00022801"/>
    </source>
</evidence>
<dbReference type="Proteomes" id="UP000324800">
    <property type="component" value="Unassembled WGS sequence"/>
</dbReference>
<feature type="active site" evidence="4">
    <location>
        <position position="367"/>
    </location>
</feature>
<dbReference type="InterPro" id="IPR051297">
    <property type="entry name" value="PalB/RIM13"/>
</dbReference>
<dbReference type="PANTHER" id="PTHR46143">
    <property type="entry name" value="CALPAIN-7"/>
    <property type="match status" value="1"/>
</dbReference>
<name>A0A5J4WWM6_9EUKA</name>
<gene>
    <name evidence="7" type="ORF">EZS28_005026</name>
</gene>
<feature type="active site" evidence="4">
    <location>
        <position position="387"/>
    </location>
</feature>
<feature type="region of interest" description="Disordered" evidence="5">
    <location>
        <begin position="1033"/>
        <end position="1068"/>
    </location>
</feature>
<feature type="compositionally biased region" description="Basic and acidic residues" evidence="5">
    <location>
        <begin position="1033"/>
        <end position="1060"/>
    </location>
</feature>
<evidence type="ECO:0000256" key="1">
    <source>
        <dbReference type="ARBA" id="ARBA00022670"/>
    </source>
</evidence>
<dbReference type="Pfam" id="PF00648">
    <property type="entry name" value="Peptidase_C2"/>
    <property type="match status" value="1"/>
</dbReference>
<comment type="caution">
    <text evidence="7">The sequence shown here is derived from an EMBL/GenBank/DDBJ whole genome shotgun (WGS) entry which is preliminary data.</text>
</comment>
<dbReference type="GO" id="GO:0006508">
    <property type="term" value="P:proteolysis"/>
    <property type="evidence" value="ECO:0007669"/>
    <property type="project" value="UniProtKB-KW"/>
</dbReference>
<keyword evidence="3 4" id="KW-0788">Thiol protease</keyword>